<dbReference type="Proteomes" id="UP001176940">
    <property type="component" value="Unassembled WGS sequence"/>
</dbReference>
<sequence length="451" mass="51114">MVPSVDPPAPVLVEGELEYIVEKILDSRVSRRKLQYLLVYFVAGSSGTQRVYLRAVSSVPTPYQSRYRLWVLDFQMKCKVYFHLKTTPWSTEQKSSSFSPWPRPLLMHPMILFALAAAAWHWLLQDIVPVYQIKGISKLVKLCLPKVQCFCDSLTSPPSERQPFRGGLTGIAAATIFNPSHNVSINEDQLRVAFDGDAVLFSDESEQIVKEHGLDKFFEHEKAYENKPLAQGPLKGFLESLGKLQKKFYQKGMRMNCPIRTYLCSQFWGASPKKPYVAGALKLTKLCFWGWAGAPKGPMLEKIRPHIFFDDQMFHIEGAQEMGTIAAHVPYGVAQKHKHKNTKDAQSPQYKYHPYNVLDVDGNQGKHRVTKRGPALSKPMFTLVTSEDIAESVSHTPIQRCQLEVQRRNKVLEFLLRPTTSQQDPDRCCLSKLNDIASQDAAMSRIASDIV</sequence>
<evidence type="ECO:0000313" key="1">
    <source>
        <dbReference type="EMBL" id="CAJ0950656.1"/>
    </source>
</evidence>
<organism evidence="1 2">
    <name type="scientific">Ranitomeya imitator</name>
    <name type="common">mimic poison frog</name>
    <dbReference type="NCBI Taxonomy" id="111125"/>
    <lineage>
        <taxon>Eukaryota</taxon>
        <taxon>Metazoa</taxon>
        <taxon>Chordata</taxon>
        <taxon>Craniata</taxon>
        <taxon>Vertebrata</taxon>
        <taxon>Euteleostomi</taxon>
        <taxon>Amphibia</taxon>
        <taxon>Batrachia</taxon>
        <taxon>Anura</taxon>
        <taxon>Neobatrachia</taxon>
        <taxon>Hyloidea</taxon>
        <taxon>Dendrobatidae</taxon>
        <taxon>Dendrobatinae</taxon>
        <taxon>Ranitomeya</taxon>
    </lineage>
</organism>
<dbReference type="SUPFAM" id="SSF54160">
    <property type="entry name" value="Chromo domain-like"/>
    <property type="match status" value="1"/>
</dbReference>
<dbReference type="CDD" id="cd00024">
    <property type="entry name" value="CD_CSD"/>
    <property type="match status" value="1"/>
</dbReference>
<gene>
    <name evidence="1" type="ORF">RIMI_LOCUS13124970</name>
</gene>
<dbReference type="PANTHER" id="PTHR31367:SF2">
    <property type="entry name" value="CYTOSOLIC 5'-NUCLEOTIDASE 1A"/>
    <property type="match status" value="1"/>
</dbReference>
<reference evidence="1" key="1">
    <citation type="submission" date="2023-07" db="EMBL/GenBank/DDBJ databases">
        <authorList>
            <person name="Stuckert A."/>
        </authorList>
    </citation>
    <scope>NUCLEOTIDE SEQUENCE</scope>
</reference>
<evidence type="ECO:0000313" key="2">
    <source>
        <dbReference type="Proteomes" id="UP001176940"/>
    </source>
</evidence>
<dbReference type="InterPro" id="IPR016197">
    <property type="entry name" value="Chromo-like_dom_sf"/>
</dbReference>
<dbReference type="EMBL" id="CAUEEQ010032050">
    <property type="protein sequence ID" value="CAJ0950656.1"/>
    <property type="molecule type" value="Genomic_DNA"/>
</dbReference>
<proteinExistence type="predicted"/>
<dbReference type="Pfam" id="PF06189">
    <property type="entry name" value="5-nucleotidase"/>
    <property type="match status" value="1"/>
</dbReference>
<dbReference type="PANTHER" id="PTHR31367">
    <property type="entry name" value="CYTOSOLIC 5'-NUCLEOTIDASE 1 FAMILY MEMBER"/>
    <property type="match status" value="1"/>
</dbReference>
<keyword evidence="2" id="KW-1185">Reference proteome</keyword>
<dbReference type="InterPro" id="IPR010394">
    <property type="entry name" value="5-nucleotidase"/>
</dbReference>
<comment type="caution">
    <text evidence="1">The sequence shown here is derived from an EMBL/GenBank/DDBJ whole genome shotgun (WGS) entry which is preliminary data.</text>
</comment>
<protein>
    <submittedName>
        <fullName evidence="1">Uncharacterized protein</fullName>
    </submittedName>
</protein>
<accession>A0ABN9LTY6</accession>
<name>A0ABN9LTY6_9NEOB</name>